<dbReference type="EMBL" id="SVBY01000036">
    <property type="protein sequence ID" value="MBE6092752.1"/>
    <property type="molecule type" value="Genomic_DNA"/>
</dbReference>
<keyword evidence="1" id="KW-1133">Transmembrane helix</keyword>
<evidence type="ECO:0000313" key="2">
    <source>
        <dbReference type="EMBL" id="MBE6092752.1"/>
    </source>
</evidence>
<dbReference type="PANTHER" id="PTHR40078">
    <property type="entry name" value="INTEGRAL MEMBRANE PROTEIN-RELATED"/>
    <property type="match status" value="1"/>
</dbReference>
<accession>A0A928A1F4</accession>
<organism evidence="2 3">
    <name type="scientific">Selenomonas ruminantium</name>
    <dbReference type="NCBI Taxonomy" id="971"/>
    <lineage>
        <taxon>Bacteria</taxon>
        <taxon>Bacillati</taxon>
        <taxon>Bacillota</taxon>
        <taxon>Negativicutes</taxon>
        <taxon>Selenomonadales</taxon>
        <taxon>Selenomonadaceae</taxon>
        <taxon>Selenomonas</taxon>
    </lineage>
</organism>
<feature type="transmembrane region" description="Helical" evidence="1">
    <location>
        <begin position="152"/>
        <end position="179"/>
    </location>
</feature>
<sequence>MAIAGVLLSGICVGVFQKIALGTDPFTCFVTGIANLFGSAYSTYYVILTGILLLIIFFVHRAYIGLATIINLLGIGVMADWMRCFLDVLMPAPGMEIRLILLVVNVVLASFAASLYFTADLGVSAYDAVALAAANPYGWADFRYCRITTDILCVMVGFFYAADIGIGTVLTAFMMGPIIQWFNVNLSEPLLAACNT</sequence>
<comment type="caution">
    <text evidence="2">The sequence shown here is derived from an EMBL/GenBank/DDBJ whole genome shotgun (WGS) entry which is preliminary data.</text>
</comment>
<feature type="transmembrane region" description="Helical" evidence="1">
    <location>
        <begin position="99"/>
        <end position="117"/>
    </location>
</feature>
<protein>
    <submittedName>
        <fullName evidence="2">Tat pathway signal sequence</fullName>
    </submittedName>
</protein>
<evidence type="ECO:0000256" key="1">
    <source>
        <dbReference type="SAM" id="Phobius"/>
    </source>
</evidence>
<dbReference type="Proteomes" id="UP000761380">
    <property type="component" value="Unassembled WGS sequence"/>
</dbReference>
<keyword evidence="1" id="KW-0472">Membrane</keyword>
<dbReference type="InterPro" id="IPR038750">
    <property type="entry name" value="YczE/YyaS-like"/>
</dbReference>
<name>A0A928A1F4_SELRU</name>
<dbReference type="PANTHER" id="PTHR40078:SF1">
    <property type="entry name" value="INTEGRAL MEMBRANE PROTEIN"/>
    <property type="match status" value="1"/>
</dbReference>
<dbReference type="Pfam" id="PF19700">
    <property type="entry name" value="DUF6198"/>
    <property type="match status" value="1"/>
</dbReference>
<proteinExistence type="predicted"/>
<feature type="transmembrane region" description="Helical" evidence="1">
    <location>
        <begin position="46"/>
        <end position="79"/>
    </location>
</feature>
<dbReference type="AlphaFoldDB" id="A0A928A1F4"/>
<keyword evidence="1" id="KW-0812">Transmembrane</keyword>
<reference evidence="2" key="1">
    <citation type="submission" date="2019-04" db="EMBL/GenBank/DDBJ databases">
        <title>Evolution of Biomass-Degrading Anaerobic Consortia Revealed by Metagenomics.</title>
        <authorList>
            <person name="Peng X."/>
        </authorList>
    </citation>
    <scope>NUCLEOTIDE SEQUENCE</scope>
    <source>
        <strain evidence="2">SIG240</strain>
    </source>
</reference>
<evidence type="ECO:0000313" key="3">
    <source>
        <dbReference type="Proteomes" id="UP000761380"/>
    </source>
</evidence>
<gene>
    <name evidence="2" type="ORF">E7201_06250</name>
</gene>